<keyword evidence="3" id="KW-1185">Reference proteome</keyword>
<evidence type="ECO:0000313" key="3">
    <source>
        <dbReference type="Proteomes" id="UP000035704"/>
    </source>
</evidence>
<organism evidence="2 3">
    <name type="scientific">Clostridium aceticum</name>
    <dbReference type="NCBI Taxonomy" id="84022"/>
    <lineage>
        <taxon>Bacteria</taxon>
        <taxon>Bacillati</taxon>
        <taxon>Bacillota</taxon>
        <taxon>Clostridia</taxon>
        <taxon>Eubacteriales</taxon>
        <taxon>Clostridiaceae</taxon>
        <taxon>Clostridium</taxon>
    </lineage>
</organism>
<dbReference type="SUPFAM" id="SSF55383">
    <property type="entry name" value="Copper amine oxidase, domain N"/>
    <property type="match status" value="1"/>
</dbReference>
<name>A0A0D8IAA2_9CLOT</name>
<dbReference type="Proteomes" id="UP000035704">
    <property type="component" value="Chromosome"/>
</dbReference>
<dbReference type="Pfam" id="PF07833">
    <property type="entry name" value="Cu_amine_oxidN1"/>
    <property type="match status" value="1"/>
</dbReference>
<accession>A0A0D8IAA2</accession>
<evidence type="ECO:0000259" key="1">
    <source>
        <dbReference type="Pfam" id="PF07833"/>
    </source>
</evidence>
<gene>
    <name evidence="2" type="ORF">CACET_c01280</name>
</gene>
<dbReference type="STRING" id="84022.CACET_c01280"/>
<dbReference type="RefSeq" id="WP_044824637.1">
    <property type="nucleotide sequence ID" value="NZ_CP009687.1"/>
</dbReference>
<dbReference type="Gene3D" id="3.30.457.10">
    <property type="entry name" value="Copper amine oxidase-like, N-terminal domain"/>
    <property type="match status" value="1"/>
</dbReference>
<proteinExistence type="predicted"/>
<evidence type="ECO:0000313" key="2">
    <source>
        <dbReference type="EMBL" id="AKL93646.1"/>
    </source>
</evidence>
<dbReference type="KEGG" id="cace:CACET_c01280"/>
<dbReference type="InterPro" id="IPR036582">
    <property type="entry name" value="Mao_N_sf"/>
</dbReference>
<dbReference type="AlphaFoldDB" id="A0A0D8IAA2"/>
<dbReference type="InterPro" id="IPR012854">
    <property type="entry name" value="Cu_amine_oxidase-like_N"/>
</dbReference>
<sequence>MKRKIALLLALAMVLTMIPMMSFAASSNAMSNIVSVGRNADLGENLRTAPVLHLRESEPGNSWREGGVFRLTLSDGLKWNNNAADTVASNVYNDSQSFNINRFIAADGSIIANPTNTNNYEMGRSTTGHIARRISDRELEIEIVETNVNGIARNNFWIPMNVDMNGFVGEAQVTVTPVDSGITGGTYTFANSSRGGTVATVDRVRNIGRTGNLGTVRIEETNVGAVRNEAVVTLKLPSNFEFVNINNWLRNEPANATADDDFVTFTGGWNGATISNVVPDGERTVRFTINLPATTSGTRGSILFTPQVRADRNARYGDVVLSISGTNNVSSEDITVAKYQDWGAVAEIEEVKELVAGKVNDVVTTALITVEETVPGALIENREVEVVFPSWVKVIGVPSSEFDATNLDVEVDETEIRNGRDVISFQITESNDTNSVGSFEFEVELSIEANKTGDIVAEFSGAGMEKQELVVAKAIAPVTVKSDADTPVKIGLQGQAAPNFTITENVKEAIERRQDSLLHTDGNIRVVGGSAETTAGAANGTIEIALPQGVRFAAVPTVKVVKGNGEIYEDQITLTNAAGRNTMDSLLQIPVKSESTSPMEIEVTNVKLTVDRTVPEGDIVAYVGGTALIENYRDRPNAGEFVTDYVTTFVIATTVTPAPGESTSPEVVLTIGSSTIYTNGVASTIPVAPYIDAQNRTMVPVSAVGRILGAEVDWNEATRTVLVTKDGNRALLTIGSDVMSVNGMNIPMRSQAVITGERTFVPLRDLGVALGVSTDWNAATQTVTVK</sequence>
<dbReference type="PATRIC" id="fig|84022.5.peg.3995"/>
<reference evidence="2 3" key="1">
    <citation type="submission" date="2014-10" db="EMBL/GenBank/DDBJ databases">
        <title>Genome sequence of Clostridium aceticum DSM 1496.</title>
        <authorList>
            <person name="Poehlein A."/>
            <person name="Schiel-Bengelsdorf B."/>
            <person name="Gottschalk G."/>
            <person name="Duerre P."/>
            <person name="Daniel R."/>
        </authorList>
    </citation>
    <scope>NUCLEOTIDE SEQUENCE [LARGE SCALE GENOMIC DNA]</scope>
    <source>
        <strain evidence="2 3">DSM 1496</strain>
    </source>
</reference>
<protein>
    <submittedName>
        <fullName evidence="2">Copper amine oxidase domain-containing protein</fullName>
    </submittedName>
</protein>
<dbReference type="EMBL" id="CP009687">
    <property type="protein sequence ID" value="AKL93646.1"/>
    <property type="molecule type" value="Genomic_DNA"/>
</dbReference>
<dbReference type="OrthoDB" id="2023214at2"/>
<feature type="domain" description="Copper amine oxidase-like N-terminal" evidence="1">
    <location>
        <begin position="679"/>
        <end position="785"/>
    </location>
</feature>